<dbReference type="AlphaFoldDB" id="A0A6J4SR41"/>
<dbReference type="EMBL" id="CADCWB010000011">
    <property type="protein sequence ID" value="CAA9503012.1"/>
    <property type="molecule type" value="Genomic_DNA"/>
</dbReference>
<evidence type="ECO:0000256" key="1">
    <source>
        <dbReference type="SAM" id="MobiDB-lite"/>
    </source>
</evidence>
<accession>A0A6J4SR41</accession>
<name>A0A6J4SR41_9SPHN</name>
<evidence type="ECO:0000313" key="2">
    <source>
        <dbReference type="EMBL" id="CAA9503012.1"/>
    </source>
</evidence>
<reference evidence="2" key="1">
    <citation type="submission" date="2020-02" db="EMBL/GenBank/DDBJ databases">
        <authorList>
            <person name="Meier V. D."/>
        </authorList>
    </citation>
    <scope>NUCLEOTIDE SEQUENCE</scope>
    <source>
        <strain evidence="2">AVDCRST_MAG62</strain>
    </source>
</reference>
<feature type="region of interest" description="Disordered" evidence="1">
    <location>
        <begin position="50"/>
        <end position="75"/>
    </location>
</feature>
<gene>
    <name evidence="2" type="ORF">AVDCRST_MAG62-75</name>
</gene>
<protein>
    <submittedName>
        <fullName evidence="2">Uncharacterized protein</fullName>
    </submittedName>
</protein>
<organism evidence="2">
    <name type="scientific">uncultured Sphingomonas sp</name>
    <dbReference type="NCBI Taxonomy" id="158754"/>
    <lineage>
        <taxon>Bacteria</taxon>
        <taxon>Pseudomonadati</taxon>
        <taxon>Pseudomonadota</taxon>
        <taxon>Alphaproteobacteria</taxon>
        <taxon>Sphingomonadales</taxon>
        <taxon>Sphingomonadaceae</taxon>
        <taxon>Sphingomonas</taxon>
        <taxon>environmental samples</taxon>
    </lineage>
</organism>
<sequence length="75" mass="8543">MALWTEEQRSRRLSARKVLADAIEERGKVKRAAAGSSAWQQVAALECGVLRSDRPPPRAIHGRRRPVRRSPERRT</sequence>
<proteinExistence type="predicted"/>